<evidence type="ECO:0000256" key="4">
    <source>
        <dbReference type="ARBA" id="ARBA00023242"/>
    </source>
</evidence>
<dbReference type="InterPro" id="IPR050460">
    <property type="entry name" value="Distal-less_Homeobox_TF"/>
</dbReference>
<feature type="compositionally biased region" description="Basic and acidic residues" evidence="7">
    <location>
        <begin position="200"/>
        <end position="241"/>
    </location>
</feature>
<comment type="subcellular location">
    <subcellularLocation>
        <location evidence="1 5 6">Nucleus</location>
    </subcellularLocation>
</comment>
<protein>
    <recommendedName>
        <fullName evidence="8">Homeobox domain-containing protein</fullName>
    </recommendedName>
</protein>
<dbReference type="OrthoDB" id="6159439at2759"/>
<dbReference type="SMART" id="SM00389">
    <property type="entry name" value="HOX"/>
    <property type="match status" value="1"/>
</dbReference>
<dbReference type="InterPro" id="IPR001356">
    <property type="entry name" value="HD"/>
</dbReference>
<dbReference type="SUPFAM" id="SSF46689">
    <property type="entry name" value="Homeodomain-like"/>
    <property type="match status" value="1"/>
</dbReference>
<dbReference type="STRING" id="34508.A0A4U5ND49"/>
<organism evidence="9 10">
    <name type="scientific">Steinernema carpocapsae</name>
    <name type="common">Entomopathogenic nematode</name>
    <dbReference type="NCBI Taxonomy" id="34508"/>
    <lineage>
        <taxon>Eukaryota</taxon>
        <taxon>Metazoa</taxon>
        <taxon>Ecdysozoa</taxon>
        <taxon>Nematoda</taxon>
        <taxon>Chromadorea</taxon>
        <taxon>Rhabditida</taxon>
        <taxon>Tylenchina</taxon>
        <taxon>Panagrolaimomorpha</taxon>
        <taxon>Strongyloidoidea</taxon>
        <taxon>Steinernematidae</taxon>
        <taxon>Steinernema</taxon>
    </lineage>
</organism>
<dbReference type="CDD" id="cd00086">
    <property type="entry name" value="homeodomain"/>
    <property type="match status" value="1"/>
</dbReference>
<accession>A0A4U5ND49</accession>
<reference evidence="9 10" key="2">
    <citation type="journal article" date="2019" name="G3 (Bethesda)">
        <title>Hybrid Assembly of the Genome of the Entomopathogenic Nematode Steinernema carpocapsae Identifies the X-Chromosome.</title>
        <authorList>
            <person name="Serra L."/>
            <person name="Macchietto M."/>
            <person name="Macias-Munoz A."/>
            <person name="McGill C.J."/>
            <person name="Rodriguez I.M."/>
            <person name="Rodriguez B."/>
            <person name="Murad R."/>
            <person name="Mortazavi A."/>
        </authorList>
    </citation>
    <scope>NUCLEOTIDE SEQUENCE [LARGE SCALE GENOMIC DNA]</scope>
    <source>
        <strain evidence="9 10">ALL</strain>
    </source>
</reference>
<evidence type="ECO:0000313" key="10">
    <source>
        <dbReference type="Proteomes" id="UP000298663"/>
    </source>
</evidence>
<dbReference type="EMBL" id="AZBU02000004">
    <property type="protein sequence ID" value="TKR80483.1"/>
    <property type="molecule type" value="Genomic_DNA"/>
</dbReference>
<feature type="region of interest" description="Disordered" evidence="7">
    <location>
        <begin position="1"/>
        <end position="22"/>
    </location>
</feature>
<feature type="DNA-binding region" description="Homeobox" evidence="5">
    <location>
        <begin position="144"/>
        <end position="203"/>
    </location>
</feature>
<feature type="region of interest" description="Disordered" evidence="7">
    <location>
        <begin position="196"/>
        <end position="241"/>
    </location>
</feature>
<dbReference type="InterPro" id="IPR009057">
    <property type="entry name" value="Homeodomain-like_sf"/>
</dbReference>
<dbReference type="Pfam" id="PF00046">
    <property type="entry name" value="Homeodomain"/>
    <property type="match status" value="1"/>
</dbReference>
<evidence type="ECO:0000256" key="7">
    <source>
        <dbReference type="SAM" id="MobiDB-lite"/>
    </source>
</evidence>
<dbReference type="PANTHER" id="PTHR24327:SF41">
    <property type="entry name" value="BRAIN-SPECIFIC HOMEOBOX PROTEIN"/>
    <property type="match status" value="1"/>
</dbReference>
<dbReference type="GO" id="GO:0000978">
    <property type="term" value="F:RNA polymerase II cis-regulatory region sequence-specific DNA binding"/>
    <property type="evidence" value="ECO:0007669"/>
    <property type="project" value="TreeGrafter"/>
</dbReference>
<dbReference type="GO" id="GO:0005634">
    <property type="term" value="C:nucleus"/>
    <property type="evidence" value="ECO:0007669"/>
    <property type="project" value="UniProtKB-SubCell"/>
</dbReference>
<keyword evidence="4 5" id="KW-0539">Nucleus</keyword>
<evidence type="ECO:0000256" key="1">
    <source>
        <dbReference type="ARBA" id="ARBA00004123"/>
    </source>
</evidence>
<keyword evidence="3 5" id="KW-0371">Homeobox</keyword>
<dbReference type="GO" id="GO:0000981">
    <property type="term" value="F:DNA-binding transcription factor activity, RNA polymerase II-specific"/>
    <property type="evidence" value="ECO:0007669"/>
    <property type="project" value="InterPro"/>
</dbReference>
<dbReference type="InterPro" id="IPR017970">
    <property type="entry name" value="Homeobox_CS"/>
</dbReference>
<name>A0A4U5ND49_STECR</name>
<proteinExistence type="predicted"/>
<dbReference type="PROSITE" id="PS00027">
    <property type="entry name" value="HOMEOBOX_1"/>
    <property type="match status" value="1"/>
</dbReference>
<dbReference type="AlphaFoldDB" id="A0A4U5ND49"/>
<dbReference type="PANTHER" id="PTHR24327">
    <property type="entry name" value="HOMEOBOX PROTEIN"/>
    <property type="match status" value="1"/>
</dbReference>
<evidence type="ECO:0000256" key="3">
    <source>
        <dbReference type="ARBA" id="ARBA00023155"/>
    </source>
</evidence>
<dbReference type="PROSITE" id="PS50071">
    <property type="entry name" value="HOMEOBOX_2"/>
    <property type="match status" value="1"/>
</dbReference>
<feature type="domain" description="Homeobox" evidence="8">
    <location>
        <begin position="142"/>
        <end position="202"/>
    </location>
</feature>
<evidence type="ECO:0000256" key="6">
    <source>
        <dbReference type="RuleBase" id="RU000682"/>
    </source>
</evidence>
<evidence type="ECO:0000256" key="5">
    <source>
        <dbReference type="PROSITE-ProRule" id="PRU00108"/>
    </source>
</evidence>
<evidence type="ECO:0000256" key="2">
    <source>
        <dbReference type="ARBA" id="ARBA00023125"/>
    </source>
</evidence>
<gene>
    <name evidence="9" type="ORF">L596_014553</name>
</gene>
<evidence type="ECO:0000259" key="8">
    <source>
        <dbReference type="PROSITE" id="PS50071"/>
    </source>
</evidence>
<keyword evidence="10" id="KW-1185">Reference proteome</keyword>
<dbReference type="Proteomes" id="UP000298663">
    <property type="component" value="Unassembled WGS sequence"/>
</dbReference>
<keyword evidence="2 5" id="KW-0238">DNA-binding</keyword>
<reference evidence="9 10" key="1">
    <citation type="journal article" date="2015" name="Genome Biol.">
        <title>Comparative genomics of Steinernema reveals deeply conserved gene regulatory networks.</title>
        <authorList>
            <person name="Dillman A.R."/>
            <person name="Macchietto M."/>
            <person name="Porter C.F."/>
            <person name="Rogers A."/>
            <person name="Williams B."/>
            <person name="Antoshechkin I."/>
            <person name="Lee M.M."/>
            <person name="Goodwin Z."/>
            <person name="Lu X."/>
            <person name="Lewis E.E."/>
            <person name="Goodrich-Blair H."/>
            <person name="Stock S.P."/>
            <person name="Adams B.J."/>
            <person name="Sternberg P.W."/>
            <person name="Mortazavi A."/>
        </authorList>
    </citation>
    <scope>NUCLEOTIDE SEQUENCE [LARGE SCALE GENOMIC DNA]</scope>
    <source>
        <strain evidence="9 10">ALL</strain>
    </source>
</reference>
<sequence>MNVAQLIHAHPHPPARTHPGYPEVTCENPVDCSIQQSSPELTNLHSTTTYDRHPNTHLTPPTIHPRISDVPTLPPLPQQIPNSILSSKVRTHPGYEEVPYGSPNHRSPPDYTYDQLPQTPSNSAFEVYGERKKRRIKVTDDGKMIEHREQLTDLQKRELNEMFRKSSYVDVARLSTIAKELGLEQKKITTWFQNKRYNMKKKEEKEGKKTTRGKEAERKVKNKDEAKGGEKEDVENAKEET</sequence>
<comment type="caution">
    <text evidence="9">The sequence shown here is derived from an EMBL/GenBank/DDBJ whole genome shotgun (WGS) entry which is preliminary data.</text>
</comment>
<dbReference type="Gene3D" id="1.10.10.60">
    <property type="entry name" value="Homeodomain-like"/>
    <property type="match status" value="1"/>
</dbReference>
<evidence type="ECO:0000313" key="9">
    <source>
        <dbReference type="EMBL" id="TKR80483.1"/>
    </source>
</evidence>